<dbReference type="GO" id="GO:0032453">
    <property type="term" value="F:histone H3K4 demethylase activity"/>
    <property type="evidence" value="ECO:0007669"/>
    <property type="project" value="TreeGrafter"/>
</dbReference>
<evidence type="ECO:0000256" key="1">
    <source>
        <dbReference type="ARBA" id="ARBA00001954"/>
    </source>
</evidence>
<dbReference type="InterPro" id="IPR039994">
    <property type="entry name" value="NO66-like"/>
</dbReference>
<dbReference type="Pfam" id="PF08007">
    <property type="entry name" value="JmjC_2"/>
    <property type="match status" value="1"/>
</dbReference>
<keyword evidence="6" id="KW-1185">Reference proteome</keyword>
<evidence type="ECO:0000256" key="3">
    <source>
        <dbReference type="ARBA" id="ARBA00023004"/>
    </source>
</evidence>
<sequence length="649" mass="72527">MTLSRAMERVIGCPININLYLTPGAGKKALSRHYDTHDVFVLQLFGKKVWRLYDPPVEAPLEHLPLQRREGIREMKSLRLRNSQDARDTCTLTEEFAMTPGDMLYLPRGFWHEAESEPGKISCHLTVGVQPTTYLDLMTLALANAASANPRLRASLPYGFTVDRDAVTEIFETMNGLIQHLPADLQVPEALGQLMSITLRGTRAGFESHILQPVDTQLSDYVQGDTPLRVGKGVVFGIDSSLSPAVFVSGSKRFQITEAYEQACRFIARIGEFTPAQVPGELGLTEKLILCRQLVSENVLVLSTPMASASPASPALFEAQRKPQWIPFRIDLNQRSVRWIDIGLRPFTEPFLHQTIRSLQKSVPSTKTKATPLRALLKVQEKTRLAGLIFHISRCGSTLLSNSLKHVDRAIVVSEPQPVGAILDLRARAEGGEDIERAGMLLKGVVQAYGIPRMGDEESLVLKLSSWNLLHLETFRAIWPGVPMVIVVRDPLETAVSCIEDPPGWMQWQKKSPSKLERAFGWTKDEIQAMSAEIFCARMLGMFLSLARQAAAAGSLIVDYRDLTPDRVNEIAKLFGLAVTPDAQRLIVENFSRYSKDPDLKRKHQDDIARKRNQASEELASAIEQWAQPSYRELNQFFAGNTETADRHE</sequence>
<name>A0A7W7ZJG4_9BACT</name>
<dbReference type="PANTHER" id="PTHR13096:SF9">
    <property type="entry name" value="BIFUNCTIONAL LYSINE-SPECIFIC DEMETHYLASE AND HISTIDYL-HYDROXYLASE"/>
    <property type="match status" value="1"/>
</dbReference>
<accession>A0A7W7ZJG4</accession>
<dbReference type="GO" id="GO:0051864">
    <property type="term" value="F:histone H3K36 demethylase activity"/>
    <property type="evidence" value="ECO:0007669"/>
    <property type="project" value="TreeGrafter"/>
</dbReference>
<comment type="caution">
    <text evidence="5">The sequence shown here is derived from an EMBL/GenBank/DDBJ whole genome shotgun (WGS) entry which is preliminary data.</text>
</comment>
<dbReference type="Proteomes" id="UP000540989">
    <property type="component" value="Unassembled WGS sequence"/>
</dbReference>
<dbReference type="SUPFAM" id="SSF51197">
    <property type="entry name" value="Clavaminate synthase-like"/>
    <property type="match status" value="1"/>
</dbReference>
<dbReference type="InterPro" id="IPR027417">
    <property type="entry name" value="P-loop_NTPase"/>
</dbReference>
<dbReference type="Gene3D" id="2.60.120.650">
    <property type="entry name" value="Cupin"/>
    <property type="match status" value="1"/>
</dbReference>
<dbReference type="PROSITE" id="PS51184">
    <property type="entry name" value="JMJC"/>
    <property type="match status" value="1"/>
</dbReference>
<evidence type="ECO:0000256" key="2">
    <source>
        <dbReference type="ARBA" id="ARBA00022723"/>
    </source>
</evidence>
<dbReference type="InterPro" id="IPR003347">
    <property type="entry name" value="JmjC_dom"/>
</dbReference>
<evidence type="ECO:0000313" key="6">
    <source>
        <dbReference type="Proteomes" id="UP000540989"/>
    </source>
</evidence>
<dbReference type="GO" id="GO:0046872">
    <property type="term" value="F:metal ion binding"/>
    <property type="evidence" value="ECO:0007669"/>
    <property type="project" value="UniProtKB-KW"/>
</dbReference>
<keyword evidence="3" id="KW-0408">Iron</keyword>
<protein>
    <recommendedName>
        <fullName evidence="4">JmjC domain-containing protein</fullName>
    </recommendedName>
</protein>
<reference evidence="5 6" key="1">
    <citation type="submission" date="2020-08" db="EMBL/GenBank/DDBJ databases">
        <title>Genomic Encyclopedia of Type Strains, Phase IV (KMG-V): Genome sequencing to study the core and pangenomes of soil and plant-associated prokaryotes.</title>
        <authorList>
            <person name="Whitman W."/>
        </authorList>
    </citation>
    <scope>NUCLEOTIDE SEQUENCE [LARGE SCALE GENOMIC DNA]</scope>
    <source>
        <strain evidence="5 6">M8UP14</strain>
    </source>
</reference>
<dbReference type="SUPFAM" id="SSF52540">
    <property type="entry name" value="P-loop containing nucleoside triphosphate hydrolases"/>
    <property type="match status" value="1"/>
</dbReference>
<evidence type="ECO:0000313" key="5">
    <source>
        <dbReference type="EMBL" id="MBB5061065.1"/>
    </source>
</evidence>
<organism evidence="5 6">
    <name type="scientific">Granulicella aggregans</name>
    <dbReference type="NCBI Taxonomy" id="474949"/>
    <lineage>
        <taxon>Bacteria</taxon>
        <taxon>Pseudomonadati</taxon>
        <taxon>Acidobacteriota</taxon>
        <taxon>Terriglobia</taxon>
        <taxon>Terriglobales</taxon>
        <taxon>Acidobacteriaceae</taxon>
        <taxon>Granulicella</taxon>
    </lineage>
</organism>
<dbReference type="PANTHER" id="PTHR13096">
    <property type="entry name" value="MINA53 MYC INDUCED NUCLEAR ANTIGEN"/>
    <property type="match status" value="1"/>
</dbReference>
<dbReference type="AlphaFoldDB" id="A0A7W7ZJG4"/>
<dbReference type="EMBL" id="JACHIP010000026">
    <property type="protein sequence ID" value="MBB5061065.1"/>
    <property type="molecule type" value="Genomic_DNA"/>
</dbReference>
<comment type="cofactor">
    <cofactor evidence="1">
        <name>Fe(2+)</name>
        <dbReference type="ChEBI" id="CHEBI:29033"/>
    </cofactor>
</comment>
<keyword evidence="2" id="KW-0479">Metal-binding</keyword>
<feature type="domain" description="JmjC" evidence="4">
    <location>
        <begin position="1"/>
        <end position="146"/>
    </location>
</feature>
<gene>
    <name evidence="5" type="ORF">HDF16_005801</name>
</gene>
<evidence type="ECO:0000259" key="4">
    <source>
        <dbReference type="PROSITE" id="PS51184"/>
    </source>
</evidence>
<proteinExistence type="predicted"/>
<dbReference type="Gene3D" id="3.40.50.300">
    <property type="entry name" value="P-loop containing nucleotide triphosphate hydrolases"/>
    <property type="match status" value="1"/>
</dbReference>